<reference evidence="1" key="1">
    <citation type="submission" date="2018-01" db="EMBL/GenBank/DDBJ databases">
        <authorList>
            <person name="Mao J.F."/>
        </authorList>
    </citation>
    <scope>NUCLEOTIDE SEQUENCE</scope>
    <source>
        <strain evidence="1">Huo1</strain>
        <tissue evidence="1">Leaf</tissue>
    </source>
</reference>
<accession>A0A8X8YJB0</accession>
<organism evidence="1">
    <name type="scientific">Salvia splendens</name>
    <name type="common">Scarlet sage</name>
    <dbReference type="NCBI Taxonomy" id="180675"/>
    <lineage>
        <taxon>Eukaryota</taxon>
        <taxon>Viridiplantae</taxon>
        <taxon>Streptophyta</taxon>
        <taxon>Embryophyta</taxon>
        <taxon>Tracheophyta</taxon>
        <taxon>Spermatophyta</taxon>
        <taxon>Magnoliopsida</taxon>
        <taxon>eudicotyledons</taxon>
        <taxon>Gunneridae</taxon>
        <taxon>Pentapetalae</taxon>
        <taxon>asterids</taxon>
        <taxon>lamiids</taxon>
        <taxon>Lamiales</taxon>
        <taxon>Lamiaceae</taxon>
        <taxon>Nepetoideae</taxon>
        <taxon>Mentheae</taxon>
        <taxon>Salviinae</taxon>
        <taxon>Salvia</taxon>
        <taxon>Salvia subgen. Calosphace</taxon>
        <taxon>core Calosphace</taxon>
    </lineage>
</organism>
<protein>
    <recommendedName>
        <fullName evidence="3">Alpha/beta-Hydrolases superfamily protein</fullName>
    </recommendedName>
</protein>
<evidence type="ECO:0008006" key="3">
    <source>
        <dbReference type="Google" id="ProtNLM"/>
    </source>
</evidence>
<dbReference type="Gene3D" id="3.40.50.1820">
    <property type="entry name" value="alpha/beta hydrolase"/>
    <property type="match status" value="1"/>
</dbReference>
<dbReference type="AlphaFoldDB" id="A0A8X8YJB0"/>
<dbReference type="InterPro" id="IPR029058">
    <property type="entry name" value="AB_hydrolase_fold"/>
</dbReference>
<evidence type="ECO:0000313" key="2">
    <source>
        <dbReference type="Proteomes" id="UP000298416"/>
    </source>
</evidence>
<dbReference type="SUPFAM" id="SSF53474">
    <property type="entry name" value="alpha/beta-Hydrolases"/>
    <property type="match status" value="1"/>
</dbReference>
<keyword evidence="2" id="KW-1185">Reference proteome</keyword>
<evidence type="ECO:0000313" key="1">
    <source>
        <dbReference type="EMBL" id="KAG6432775.1"/>
    </source>
</evidence>
<reference evidence="1" key="2">
    <citation type="submission" date="2020-08" db="EMBL/GenBank/DDBJ databases">
        <title>Plant Genome Project.</title>
        <authorList>
            <person name="Zhang R.-G."/>
        </authorList>
    </citation>
    <scope>NUCLEOTIDE SEQUENCE</scope>
    <source>
        <strain evidence="1">Huo1</strain>
        <tissue evidence="1">Leaf</tissue>
    </source>
</reference>
<dbReference type="Proteomes" id="UP000298416">
    <property type="component" value="Unassembled WGS sequence"/>
</dbReference>
<dbReference type="PANTHER" id="PTHR45763:SF21">
    <property type="entry name" value="ALPHA_BETA-HYDROLASES SUPERFAMILY PROTEIN"/>
    <property type="match status" value="1"/>
</dbReference>
<dbReference type="PANTHER" id="PTHR45763">
    <property type="entry name" value="HYDROLASE, ALPHA/BETA FOLD FAMILY PROTEIN, EXPRESSED-RELATED"/>
    <property type="match status" value="1"/>
</dbReference>
<proteinExistence type="predicted"/>
<name>A0A8X8YJB0_SALSN</name>
<dbReference type="EMBL" id="PNBA02000002">
    <property type="protein sequence ID" value="KAG6432775.1"/>
    <property type="molecule type" value="Genomic_DNA"/>
</dbReference>
<comment type="caution">
    <text evidence="1">The sequence shown here is derived from an EMBL/GenBank/DDBJ whole genome shotgun (WGS) entry which is preliminary data.</text>
</comment>
<gene>
    <name evidence="1" type="ORF">SASPL_104362</name>
</gene>
<sequence length="140" mass="16255">MTQKWFTNLSIMQGILDVFSRSDLEIIKQLSETPKEGQDLYLFSGEVRQQGVHECLHRDLMVGFGNWEFGPMDISDPFPNKDGSVHLWQGYEDKYIPYKLNRYLSEQLPWIKYHEVPDAGHLLLYNATLSEAVFRALVSS</sequence>